<evidence type="ECO:0000259" key="1">
    <source>
        <dbReference type="Pfam" id="PF03819"/>
    </source>
</evidence>
<dbReference type="NCBIfam" id="TIGR00444">
    <property type="entry name" value="mazG"/>
    <property type="match status" value="1"/>
</dbReference>
<dbReference type="SUPFAM" id="SSF101386">
    <property type="entry name" value="all-alpha NTP pyrophosphatases"/>
    <property type="match status" value="1"/>
</dbReference>
<dbReference type="CDD" id="cd11528">
    <property type="entry name" value="NTP-PPase_MazG_Nterm"/>
    <property type="match status" value="1"/>
</dbReference>
<dbReference type="InterPro" id="IPR004518">
    <property type="entry name" value="MazG-like_dom"/>
</dbReference>
<keyword evidence="3" id="KW-1185">Reference proteome</keyword>
<sequence>MTPHPGTAVVVLTATTLPAAALPLLRTATRVYAGGGVDVALGDGPLPADVADEAANHPVVVLTDDPAYSLPGAPVYRTAGAALVRAAQVMDTLRSPGGCPWDAEQTHESLRRYLVEEAYELLDAIDDGDRAALLEELGDVLLQVLFHARLAADAADDPFDVDDVATALVRKLVSRHPHVFADGPAVWDAQTQENRWDELKQQEKRRSSSVDGVAMGQPAVALAVKLVQRAGKAGLPADLVPAGDSVGERLFTLAAQAQLAGRDPEHDLREVARRFADQVRAAEKSAKAAGVELTADAWRAHWPPA</sequence>
<dbReference type="PANTHER" id="PTHR30522">
    <property type="entry name" value="NUCLEOSIDE TRIPHOSPHATE PYROPHOSPHOHYDROLASE"/>
    <property type="match status" value="1"/>
</dbReference>
<dbReference type="PANTHER" id="PTHR30522:SF0">
    <property type="entry name" value="NUCLEOSIDE TRIPHOSPHATE PYROPHOSPHOHYDROLASE"/>
    <property type="match status" value="1"/>
</dbReference>
<proteinExistence type="predicted"/>
<dbReference type="InterPro" id="IPR011551">
    <property type="entry name" value="NTP_PyrPHydrolase_MazG"/>
</dbReference>
<protein>
    <submittedName>
        <fullName evidence="2">XTP/dITP diphosphohydrolase</fullName>
    </submittedName>
</protein>
<accession>A0ABT1IGF8</accession>
<dbReference type="Pfam" id="PF03819">
    <property type="entry name" value="MazG"/>
    <property type="match status" value="1"/>
</dbReference>
<name>A0ABT1IGF8_9PSEU</name>
<reference evidence="2 3" key="1">
    <citation type="submission" date="2022-06" db="EMBL/GenBank/DDBJ databases">
        <title>Genomic Encyclopedia of Archaeal and Bacterial Type Strains, Phase II (KMG-II): from individual species to whole genera.</title>
        <authorList>
            <person name="Goeker M."/>
        </authorList>
    </citation>
    <scope>NUCLEOTIDE SEQUENCE [LARGE SCALE GENOMIC DNA]</scope>
    <source>
        <strain evidence="2 3">DSM 44255</strain>
    </source>
</reference>
<dbReference type="RefSeq" id="WP_253888616.1">
    <property type="nucleotide sequence ID" value="NZ_BAAAVB010000003.1"/>
</dbReference>
<dbReference type="InterPro" id="IPR048015">
    <property type="entry name" value="NTP-PPase_MazG-like_N"/>
</dbReference>
<organism evidence="2 3">
    <name type="scientific">Actinokineospora diospyrosa</name>
    <dbReference type="NCBI Taxonomy" id="103728"/>
    <lineage>
        <taxon>Bacteria</taxon>
        <taxon>Bacillati</taxon>
        <taxon>Actinomycetota</taxon>
        <taxon>Actinomycetes</taxon>
        <taxon>Pseudonocardiales</taxon>
        <taxon>Pseudonocardiaceae</taxon>
        <taxon>Actinokineospora</taxon>
    </lineage>
</organism>
<comment type="caution">
    <text evidence="2">The sequence shown here is derived from an EMBL/GenBank/DDBJ whole genome shotgun (WGS) entry which is preliminary data.</text>
</comment>
<feature type="domain" description="NTP pyrophosphohydrolase MazG-like" evidence="1">
    <location>
        <begin position="105"/>
        <end position="180"/>
    </location>
</feature>
<dbReference type="Proteomes" id="UP001205185">
    <property type="component" value="Unassembled WGS sequence"/>
</dbReference>
<gene>
    <name evidence="2" type="ORF">LV75_004167</name>
</gene>
<evidence type="ECO:0000313" key="3">
    <source>
        <dbReference type="Proteomes" id="UP001205185"/>
    </source>
</evidence>
<dbReference type="Gene3D" id="1.10.287.1080">
    <property type="entry name" value="MazG-like"/>
    <property type="match status" value="2"/>
</dbReference>
<dbReference type="EMBL" id="JAMTCO010000010">
    <property type="protein sequence ID" value="MCP2271653.1"/>
    <property type="molecule type" value="Genomic_DNA"/>
</dbReference>
<evidence type="ECO:0000313" key="2">
    <source>
        <dbReference type="EMBL" id="MCP2271653.1"/>
    </source>
</evidence>